<evidence type="ECO:0000313" key="6">
    <source>
        <dbReference type="Proteomes" id="UP001460270"/>
    </source>
</evidence>
<organism evidence="5 6">
    <name type="scientific">Mugilogobius chulae</name>
    <name type="common">yellowstripe goby</name>
    <dbReference type="NCBI Taxonomy" id="88201"/>
    <lineage>
        <taxon>Eukaryota</taxon>
        <taxon>Metazoa</taxon>
        <taxon>Chordata</taxon>
        <taxon>Craniata</taxon>
        <taxon>Vertebrata</taxon>
        <taxon>Euteleostomi</taxon>
        <taxon>Actinopterygii</taxon>
        <taxon>Neopterygii</taxon>
        <taxon>Teleostei</taxon>
        <taxon>Neoteleostei</taxon>
        <taxon>Acanthomorphata</taxon>
        <taxon>Gobiaria</taxon>
        <taxon>Gobiiformes</taxon>
        <taxon>Gobioidei</taxon>
        <taxon>Gobiidae</taxon>
        <taxon>Gobionellinae</taxon>
        <taxon>Mugilogobius</taxon>
    </lineage>
</organism>
<dbReference type="PANTHER" id="PTHR46186">
    <property type="entry name" value="CYSTATIN"/>
    <property type="match status" value="1"/>
</dbReference>
<name>A0AAW0NN72_9GOBI</name>
<evidence type="ECO:0000313" key="5">
    <source>
        <dbReference type="EMBL" id="KAK7901435.1"/>
    </source>
</evidence>
<dbReference type="GO" id="GO:0031982">
    <property type="term" value="C:vesicle"/>
    <property type="evidence" value="ECO:0007669"/>
    <property type="project" value="TreeGrafter"/>
</dbReference>
<dbReference type="Gene3D" id="3.10.450.10">
    <property type="match status" value="1"/>
</dbReference>
<keyword evidence="2" id="KW-0646">Protease inhibitor</keyword>
<dbReference type="GO" id="GO:0004869">
    <property type="term" value="F:cysteine-type endopeptidase inhibitor activity"/>
    <property type="evidence" value="ECO:0007669"/>
    <property type="project" value="UniProtKB-KW"/>
</dbReference>
<evidence type="ECO:0000256" key="3">
    <source>
        <dbReference type="ARBA" id="ARBA00022704"/>
    </source>
</evidence>
<evidence type="ECO:0000256" key="2">
    <source>
        <dbReference type="ARBA" id="ARBA00022690"/>
    </source>
</evidence>
<dbReference type="SUPFAM" id="SSF54403">
    <property type="entry name" value="Cystatin/monellin"/>
    <property type="match status" value="1"/>
</dbReference>
<dbReference type="GO" id="GO:0005737">
    <property type="term" value="C:cytoplasm"/>
    <property type="evidence" value="ECO:0007669"/>
    <property type="project" value="TreeGrafter"/>
</dbReference>
<dbReference type="Pfam" id="PF00031">
    <property type="entry name" value="Cystatin"/>
    <property type="match status" value="1"/>
</dbReference>
<keyword evidence="6" id="KW-1185">Reference proteome</keyword>
<dbReference type="Proteomes" id="UP001460270">
    <property type="component" value="Unassembled WGS sequence"/>
</dbReference>
<evidence type="ECO:0000256" key="1">
    <source>
        <dbReference type="ARBA" id="ARBA00009403"/>
    </source>
</evidence>
<dbReference type="GO" id="GO:0005615">
    <property type="term" value="C:extracellular space"/>
    <property type="evidence" value="ECO:0007669"/>
    <property type="project" value="TreeGrafter"/>
</dbReference>
<accession>A0AAW0NN72</accession>
<feature type="domain" description="Cystatin" evidence="4">
    <location>
        <begin position="19"/>
        <end position="123"/>
    </location>
</feature>
<dbReference type="AlphaFoldDB" id="A0AAW0NN72"/>
<proteinExistence type="inferred from homology"/>
<evidence type="ECO:0000259" key="4">
    <source>
        <dbReference type="SMART" id="SM00043"/>
    </source>
</evidence>
<dbReference type="EMBL" id="JBBPFD010000013">
    <property type="protein sequence ID" value="KAK7901435.1"/>
    <property type="molecule type" value="Genomic_DNA"/>
</dbReference>
<comment type="caution">
    <text evidence="5">The sequence shown here is derived from an EMBL/GenBank/DDBJ whole genome shotgun (WGS) entry which is preliminary data.</text>
</comment>
<dbReference type="InterPro" id="IPR000010">
    <property type="entry name" value="Cystatin_dom"/>
</dbReference>
<comment type="similarity">
    <text evidence="1">Belongs to the cystatin family.</text>
</comment>
<reference evidence="6" key="1">
    <citation type="submission" date="2024-04" db="EMBL/GenBank/DDBJ databases">
        <title>Salinicola lusitanus LLJ914,a marine bacterium isolated from the Okinawa Trough.</title>
        <authorList>
            <person name="Li J."/>
        </authorList>
    </citation>
    <scope>NUCLEOTIDE SEQUENCE [LARGE SCALE GENOMIC DNA]</scope>
</reference>
<dbReference type="CDD" id="cd00042">
    <property type="entry name" value="CY"/>
    <property type="match status" value="1"/>
</dbReference>
<dbReference type="InterPro" id="IPR018073">
    <property type="entry name" value="Prot_inh_cystat_CS"/>
</dbReference>
<dbReference type="SMART" id="SM00043">
    <property type="entry name" value="CY"/>
    <property type="match status" value="1"/>
</dbReference>
<sequence>MWKNLVAVCVFFAVCAYGGLIGGQRPIKDLDKNEGATKALKYVVHQHNSISNNTHLGIVSEVLSARSQVVAGMKYFFDVVMTKTNCTVDSVDEVCTITQEPEKIQVFASYVATGRKIANSYCEITTLPFLKRYIYTVTL</sequence>
<dbReference type="PROSITE" id="PS00287">
    <property type="entry name" value="CYSTATIN"/>
    <property type="match status" value="1"/>
</dbReference>
<dbReference type="PANTHER" id="PTHR46186:SF2">
    <property type="entry name" value="CYSTATIN"/>
    <property type="match status" value="1"/>
</dbReference>
<dbReference type="InterPro" id="IPR046350">
    <property type="entry name" value="Cystatin_sf"/>
</dbReference>
<keyword evidence="3" id="KW-0789">Thiol protease inhibitor</keyword>
<protein>
    <recommendedName>
        <fullName evidence="4">Cystatin domain-containing protein</fullName>
    </recommendedName>
</protein>
<gene>
    <name evidence="5" type="ORF">WMY93_018204</name>
</gene>